<sequence length="262" mass="28756">MAGIDFTSDIFDQVAAWQDAFISESSLDRYRRACAWTASEVAKAASKGATSAIDEAFENPTPWMRRAFGYTRALNRRGDAVEASLYTRSDQSIVMKYAMGDNPNVRRPGDVGLASGKIYVPHWKNLQATQGISRNRYGNLPGGVAARLAREASGTVAKRRVAGRWGVYRGEIEVGGSRLMGFIARPGRDRAPVGKNGRSILVNLGRPRALLVAIQQASYQPVMQEPYDRAVNEALALIPSLMEDELADAIGYMATRARRSQR</sequence>
<organism evidence="1 2">
    <name type="scientific">Methylobacterium iners</name>
    <dbReference type="NCBI Taxonomy" id="418707"/>
    <lineage>
        <taxon>Bacteria</taxon>
        <taxon>Pseudomonadati</taxon>
        <taxon>Pseudomonadota</taxon>
        <taxon>Alphaproteobacteria</taxon>
        <taxon>Hyphomicrobiales</taxon>
        <taxon>Methylobacteriaceae</taxon>
        <taxon>Methylobacterium</taxon>
    </lineage>
</organism>
<protein>
    <submittedName>
        <fullName evidence="1">Uncharacterized protein</fullName>
    </submittedName>
</protein>
<dbReference type="Proteomes" id="UP001055125">
    <property type="component" value="Unassembled WGS sequence"/>
</dbReference>
<dbReference type="EMBL" id="BPQP01000089">
    <property type="protein sequence ID" value="GJD97464.1"/>
    <property type="molecule type" value="Genomic_DNA"/>
</dbReference>
<reference evidence="1" key="2">
    <citation type="submission" date="2021-08" db="EMBL/GenBank/DDBJ databases">
        <authorList>
            <person name="Tani A."/>
            <person name="Ola A."/>
            <person name="Ogura Y."/>
            <person name="Katsura K."/>
            <person name="Hayashi T."/>
        </authorList>
    </citation>
    <scope>NUCLEOTIDE SEQUENCE</scope>
    <source>
        <strain evidence="1">DSM 19015</strain>
    </source>
</reference>
<proteinExistence type="predicted"/>
<reference evidence="1" key="1">
    <citation type="journal article" date="2021" name="Front. Microbiol.">
        <title>Comprehensive Comparative Genomics and Phenotyping of Methylobacterium Species.</title>
        <authorList>
            <person name="Alessa O."/>
            <person name="Ogura Y."/>
            <person name="Fujitani Y."/>
            <person name="Takami H."/>
            <person name="Hayashi T."/>
            <person name="Sahin N."/>
            <person name="Tani A."/>
        </authorList>
    </citation>
    <scope>NUCLEOTIDE SEQUENCE</scope>
    <source>
        <strain evidence="1">DSM 19015</strain>
    </source>
</reference>
<dbReference type="RefSeq" id="WP_238246524.1">
    <property type="nucleotide sequence ID" value="NZ_BPQP01000089.1"/>
</dbReference>
<keyword evidence="2" id="KW-1185">Reference proteome</keyword>
<comment type="caution">
    <text evidence="1">The sequence shown here is derived from an EMBL/GenBank/DDBJ whole genome shotgun (WGS) entry which is preliminary data.</text>
</comment>
<name>A0ABQ4S302_9HYPH</name>
<evidence type="ECO:0000313" key="2">
    <source>
        <dbReference type="Proteomes" id="UP001055125"/>
    </source>
</evidence>
<evidence type="ECO:0000313" key="1">
    <source>
        <dbReference type="EMBL" id="GJD97464.1"/>
    </source>
</evidence>
<accession>A0ABQ4S302</accession>
<gene>
    <name evidence="1" type="ORF">OCOJLMKI_4695</name>
</gene>